<dbReference type="Proteomes" id="UP000196475">
    <property type="component" value="Unassembled WGS sequence"/>
</dbReference>
<sequence length="101" mass="11635">MAMRGKKTMNIDGVRTTNFPYEVIDGEEHYNLHAAVVVEHITENIPREAKPAITIDYDKIPESFHRAVREKMGIKQPDAINEAETREREQKLIEFLDKGAK</sequence>
<name>A0A1Y3PDJ6_9BACI</name>
<gene>
    <name evidence="1" type="ORF">BAA01_03735</name>
</gene>
<accession>A0A1Y3PDJ6</accession>
<evidence type="ECO:0000313" key="2">
    <source>
        <dbReference type="Proteomes" id="UP000196475"/>
    </source>
</evidence>
<proteinExistence type="predicted"/>
<organism evidence="1 2">
    <name type="scientific">Bacillus thermozeamaize</name>
    <dbReference type="NCBI Taxonomy" id="230954"/>
    <lineage>
        <taxon>Bacteria</taxon>
        <taxon>Bacillati</taxon>
        <taxon>Bacillota</taxon>
        <taxon>Bacilli</taxon>
        <taxon>Bacillales</taxon>
        <taxon>Bacillaceae</taxon>
        <taxon>Bacillus</taxon>
    </lineage>
</organism>
<comment type="caution">
    <text evidence="1">The sequence shown here is derived from an EMBL/GenBank/DDBJ whole genome shotgun (WGS) entry which is preliminary data.</text>
</comment>
<reference evidence="2" key="1">
    <citation type="submission" date="2016-06" db="EMBL/GenBank/DDBJ databases">
        <authorList>
            <person name="Nascimento L."/>
            <person name="Pereira R.V."/>
            <person name="Martins L.F."/>
            <person name="Quaggio R.B."/>
            <person name="Silva A.M."/>
            <person name="Setubal J.C."/>
        </authorList>
    </citation>
    <scope>NUCLEOTIDE SEQUENCE [LARGE SCALE GENOMIC DNA]</scope>
</reference>
<evidence type="ECO:0000313" key="1">
    <source>
        <dbReference type="EMBL" id="OUM85380.1"/>
    </source>
</evidence>
<protein>
    <submittedName>
        <fullName evidence="1">Uncharacterized protein</fullName>
    </submittedName>
</protein>
<dbReference type="EMBL" id="LZRT01000105">
    <property type="protein sequence ID" value="OUM85380.1"/>
    <property type="molecule type" value="Genomic_DNA"/>
</dbReference>
<dbReference type="AlphaFoldDB" id="A0A1Y3PDJ6"/>